<sequence length="358" mass="40085">MVQIAKFPPKLLGQLGFKIRPLPNFFFLLFASFAVLSASAVSFSSHAIDNSQWPVFAAELSEATIQECQNRQCTLNALTHEDYAKALSAHPLSDEVFEALSLSEYELLISSAIKIDDEKISTLLLEMTTSWRGIPIDDYTQCVSVDKSIETSTESIINAWVEYVQSQNVFDAQRIYRVIGASDYMQQLTLPDKIGEFVFMETALYHDPLQGSISRYVHPQYADAVVDISVYPVSPFVHQQISSIAASDSPLASEMENEKSHIKSLIQKAKVEDYKISDIQPANIHSSKGDVSGLSLEVALQTTVDPIYSTQFLFTQNDKFIKLTGNLPKHMMLALVEQSIGEIRVPQESLFMQSMRQH</sequence>
<keyword evidence="2" id="KW-1185">Reference proteome</keyword>
<evidence type="ECO:0000313" key="1">
    <source>
        <dbReference type="EMBL" id="MFC4701889.1"/>
    </source>
</evidence>
<comment type="caution">
    <text evidence="1">The sequence shown here is derived from an EMBL/GenBank/DDBJ whole genome shotgun (WGS) entry which is preliminary data.</text>
</comment>
<dbReference type="RefSeq" id="WP_382410787.1">
    <property type="nucleotide sequence ID" value="NZ_JBHSGU010000029.1"/>
</dbReference>
<dbReference type="EMBL" id="JBHSGU010000029">
    <property type="protein sequence ID" value="MFC4701889.1"/>
    <property type="molecule type" value="Genomic_DNA"/>
</dbReference>
<protein>
    <submittedName>
        <fullName evidence="1">Uncharacterized protein</fullName>
    </submittedName>
</protein>
<evidence type="ECO:0000313" key="2">
    <source>
        <dbReference type="Proteomes" id="UP001595897"/>
    </source>
</evidence>
<name>A0ABV9M0H1_9ALTE</name>
<dbReference type="Proteomes" id="UP001595897">
    <property type="component" value="Unassembled WGS sequence"/>
</dbReference>
<reference evidence="2" key="1">
    <citation type="journal article" date="2019" name="Int. J. Syst. Evol. Microbiol.">
        <title>The Global Catalogue of Microorganisms (GCM) 10K type strain sequencing project: providing services to taxonomists for standard genome sequencing and annotation.</title>
        <authorList>
            <consortium name="The Broad Institute Genomics Platform"/>
            <consortium name="The Broad Institute Genome Sequencing Center for Infectious Disease"/>
            <person name="Wu L."/>
            <person name="Ma J."/>
        </authorList>
    </citation>
    <scope>NUCLEOTIDE SEQUENCE [LARGE SCALE GENOMIC DNA]</scope>
    <source>
        <strain evidence="2">KACC 12507</strain>
    </source>
</reference>
<proteinExistence type="predicted"/>
<accession>A0ABV9M0H1</accession>
<gene>
    <name evidence="1" type="ORF">ACFO4O_17220</name>
</gene>
<organism evidence="1 2">
    <name type="scientific">Glaciecola siphonariae</name>
    <dbReference type="NCBI Taxonomy" id="521012"/>
    <lineage>
        <taxon>Bacteria</taxon>
        <taxon>Pseudomonadati</taxon>
        <taxon>Pseudomonadota</taxon>
        <taxon>Gammaproteobacteria</taxon>
        <taxon>Alteromonadales</taxon>
        <taxon>Alteromonadaceae</taxon>
        <taxon>Glaciecola</taxon>
    </lineage>
</organism>